<dbReference type="Proteomes" id="UP000603865">
    <property type="component" value="Unassembled WGS sequence"/>
</dbReference>
<organism evidence="2 3">
    <name type="scientific">Deinococcus ruber</name>
    <dbReference type="NCBI Taxonomy" id="1848197"/>
    <lineage>
        <taxon>Bacteria</taxon>
        <taxon>Thermotogati</taxon>
        <taxon>Deinococcota</taxon>
        <taxon>Deinococci</taxon>
        <taxon>Deinococcales</taxon>
        <taxon>Deinococcaceae</taxon>
        <taxon>Deinococcus</taxon>
    </lineage>
</organism>
<reference evidence="2" key="1">
    <citation type="journal article" date="2014" name="Int. J. Syst. Evol. Microbiol.">
        <title>Complete genome sequence of Corynebacterium casei LMG S-19264T (=DSM 44701T), isolated from a smear-ripened cheese.</title>
        <authorList>
            <consortium name="US DOE Joint Genome Institute (JGI-PGF)"/>
            <person name="Walter F."/>
            <person name="Albersmeier A."/>
            <person name="Kalinowski J."/>
            <person name="Ruckert C."/>
        </authorList>
    </citation>
    <scope>NUCLEOTIDE SEQUENCE</scope>
    <source>
        <strain evidence="2">JCM 31311</strain>
    </source>
</reference>
<feature type="compositionally biased region" description="Basic and acidic residues" evidence="1">
    <location>
        <begin position="50"/>
        <end position="69"/>
    </location>
</feature>
<accession>A0A918CAH9</accession>
<evidence type="ECO:0000313" key="3">
    <source>
        <dbReference type="Proteomes" id="UP000603865"/>
    </source>
</evidence>
<dbReference type="AlphaFoldDB" id="A0A918CAH9"/>
<feature type="region of interest" description="Disordered" evidence="1">
    <location>
        <begin position="24"/>
        <end position="69"/>
    </location>
</feature>
<keyword evidence="3" id="KW-1185">Reference proteome</keyword>
<reference evidence="2" key="2">
    <citation type="submission" date="2020-09" db="EMBL/GenBank/DDBJ databases">
        <authorList>
            <person name="Sun Q."/>
            <person name="Ohkuma M."/>
        </authorList>
    </citation>
    <scope>NUCLEOTIDE SEQUENCE</scope>
    <source>
        <strain evidence="2">JCM 31311</strain>
    </source>
</reference>
<evidence type="ECO:0000256" key="1">
    <source>
        <dbReference type="SAM" id="MobiDB-lite"/>
    </source>
</evidence>
<proteinExistence type="predicted"/>
<dbReference type="EMBL" id="BMQL01000018">
    <property type="protein sequence ID" value="GGR15431.1"/>
    <property type="molecule type" value="Genomic_DNA"/>
</dbReference>
<comment type="caution">
    <text evidence="2">The sequence shown here is derived from an EMBL/GenBank/DDBJ whole genome shotgun (WGS) entry which is preliminary data.</text>
</comment>
<evidence type="ECO:0000313" key="2">
    <source>
        <dbReference type="EMBL" id="GGR15431.1"/>
    </source>
</evidence>
<sequence length="69" mass="7140">MSAPRVPSSPGALPTLYAATAPEAVEGGDYGPSGLLELGGTPECVSSNARSHDEQDARRLRDVSEELTV</sequence>
<name>A0A918CAH9_9DEIO</name>
<protein>
    <submittedName>
        <fullName evidence="2">Uncharacterized protein</fullName>
    </submittedName>
</protein>
<gene>
    <name evidence="2" type="ORF">GCM10008957_30210</name>
</gene>
<dbReference type="RefSeq" id="WP_189091353.1">
    <property type="nucleotide sequence ID" value="NZ_BMQL01000018.1"/>
</dbReference>